<keyword evidence="1" id="KW-1133">Transmembrane helix</keyword>
<dbReference type="EMBL" id="SPMZ01000005">
    <property type="protein sequence ID" value="NMQ17995.1"/>
    <property type="molecule type" value="Genomic_DNA"/>
</dbReference>
<keyword evidence="4" id="KW-1185">Reference proteome</keyword>
<proteinExistence type="predicted"/>
<gene>
    <name evidence="3" type="ORF">E4P82_01550</name>
</gene>
<feature type="transmembrane region" description="Helical" evidence="1">
    <location>
        <begin position="35"/>
        <end position="54"/>
    </location>
</feature>
<protein>
    <submittedName>
        <fullName evidence="3">DUF2892 domain-containing protein</fullName>
    </submittedName>
</protein>
<sequence length="112" mass="12970">MNSERIIRIMAGSFILLSLLLGAPASPLYHSGYWLWFTAFVGFNLFQSGFTRFCPAEHILWRLGVKKSRYSGWLLELARPREIIDERFHRILHPELAVVLGAVRHCGDADRW</sequence>
<evidence type="ECO:0000313" key="3">
    <source>
        <dbReference type="EMBL" id="NMQ17995.1"/>
    </source>
</evidence>
<evidence type="ECO:0000256" key="1">
    <source>
        <dbReference type="SAM" id="Phobius"/>
    </source>
</evidence>
<dbReference type="Pfam" id="PF11127">
    <property type="entry name" value="YgaP-like_TM"/>
    <property type="match status" value="1"/>
</dbReference>
<dbReference type="Gene3D" id="6.10.140.1340">
    <property type="match status" value="1"/>
</dbReference>
<organism evidence="3 4">
    <name type="scientific">Candidatus Competibacter phosphatis</name>
    <dbReference type="NCBI Taxonomy" id="221280"/>
    <lineage>
        <taxon>Bacteria</taxon>
        <taxon>Pseudomonadati</taxon>
        <taxon>Pseudomonadota</taxon>
        <taxon>Gammaproteobacteria</taxon>
        <taxon>Candidatus Competibacteraceae</taxon>
        <taxon>Candidatus Competibacter</taxon>
    </lineage>
</organism>
<keyword evidence="1" id="KW-0812">Transmembrane</keyword>
<evidence type="ECO:0000259" key="2">
    <source>
        <dbReference type="Pfam" id="PF11127"/>
    </source>
</evidence>
<evidence type="ECO:0000313" key="4">
    <source>
        <dbReference type="Proteomes" id="UP000760480"/>
    </source>
</evidence>
<comment type="caution">
    <text evidence="3">The sequence shown here is derived from an EMBL/GenBank/DDBJ whole genome shotgun (WGS) entry which is preliminary data.</text>
</comment>
<feature type="domain" description="Inner membrane protein YgaP-like transmembrane" evidence="2">
    <location>
        <begin position="3"/>
        <end position="60"/>
    </location>
</feature>
<name>A0ABX1TF48_9GAMM</name>
<keyword evidence="1" id="KW-0472">Membrane</keyword>
<accession>A0ABX1TF48</accession>
<dbReference type="InterPro" id="IPR021309">
    <property type="entry name" value="YgaP-like_TM"/>
</dbReference>
<dbReference type="Proteomes" id="UP000760480">
    <property type="component" value="Unassembled WGS sequence"/>
</dbReference>
<reference evidence="3 4" key="1">
    <citation type="submission" date="2019-03" db="EMBL/GenBank/DDBJ databases">
        <title>Metabolic reconstructions from genomes of highly enriched 'Candidatus Accumulibacter' and 'Candidatus Competibacter' bioreactor populations.</title>
        <authorList>
            <person name="Annavajhala M.K."/>
            <person name="Welles L."/>
            <person name="Abbas B."/>
            <person name="Sorokin D."/>
            <person name="Park H."/>
            <person name="Van Loosdrecht M."/>
            <person name="Chandran K."/>
        </authorList>
    </citation>
    <scope>NUCLEOTIDE SEQUENCE [LARGE SCALE GENOMIC DNA]</scope>
    <source>
        <strain evidence="3 4">SBR_G</strain>
    </source>
</reference>